<keyword evidence="3 7" id="KW-0812">Transmembrane</keyword>
<reference evidence="9" key="1">
    <citation type="journal article" date="2020" name="mSystems">
        <title>Genome- and Community-Level Interaction Insights into Carbon Utilization and Element Cycling Functions of Hydrothermarchaeota in Hydrothermal Sediment.</title>
        <authorList>
            <person name="Zhou Z."/>
            <person name="Liu Y."/>
            <person name="Xu W."/>
            <person name="Pan J."/>
            <person name="Luo Z.H."/>
            <person name="Li M."/>
        </authorList>
    </citation>
    <scope>NUCLEOTIDE SEQUENCE [LARGE SCALE GENOMIC DNA]</scope>
    <source>
        <strain evidence="9">HyVt-535</strain>
    </source>
</reference>
<comment type="subcellular location">
    <subcellularLocation>
        <location evidence="1">Membrane</location>
        <topology evidence="1">Multi-pass membrane protein</topology>
    </subcellularLocation>
</comment>
<evidence type="ECO:0000256" key="4">
    <source>
        <dbReference type="ARBA" id="ARBA00022989"/>
    </source>
</evidence>
<dbReference type="Proteomes" id="UP000886100">
    <property type="component" value="Unassembled WGS sequence"/>
</dbReference>
<organism evidence="9">
    <name type="scientific">Thiolapillus brandeum</name>
    <dbReference type="NCBI Taxonomy" id="1076588"/>
    <lineage>
        <taxon>Bacteria</taxon>
        <taxon>Pseudomonadati</taxon>
        <taxon>Pseudomonadota</taxon>
        <taxon>Gammaproteobacteria</taxon>
        <taxon>Chromatiales</taxon>
        <taxon>Sedimenticolaceae</taxon>
        <taxon>Thiolapillus</taxon>
    </lineage>
</organism>
<dbReference type="EMBL" id="DROM01000264">
    <property type="protein sequence ID" value="HHH13430.1"/>
    <property type="molecule type" value="Genomic_DNA"/>
</dbReference>
<accession>A0A7C5IYT1</accession>
<proteinExistence type="predicted"/>
<evidence type="ECO:0000256" key="3">
    <source>
        <dbReference type="ARBA" id="ARBA00022692"/>
    </source>
</evidence>
<keyword evidence="2" id="KW-0050">Antiport</keyword>
<dbReference type="GO" id="GO:0016020">
    <property type="term" value="C:membrane"/>
    <property type="evidence" value="ECO:0007669"/>
    <property type="project" value="UniProtKB-SubCell"/>
</dbReference>
<evidence type="ECO:0000256" key="7">
    <source>
        <dbReference type="SAM" id="Phobius"/>
    </source>
</evidence>
<dbReference type="InterPro" id="IPR006153">
    <property type="entry name" value="Cation/H_exchanger_TM"/>
</dbReference>
<name>A0A7C5IYT1_9GAMM</name>
<feature type="transmembrane region" description="Helical" evidence="7">
    <location>
        <begin position="62"/>
        <end position="82"/>
    </location>
</feature>
<dbReference type="GO" id="GO:0015297">
    <property type="term" value="F:antiporter activity"/>
    <property type="evidence" value="ECO:0007669"/>
    <property type="project" value="UniProtKB-KW"/>
</dbReference>
<dbReference type="GO" id="GO:1902600">
    <property type="term" value="P:proton transmembrane transport"/>
    <property type="evidence" value="ECO:0007669"/>
    <property type="project" value="InterPro"/>
</dbReference>
<feature type="transmembrane region" description="Helical" evidence="7">
    <location>
        <begin position="34"/>
        <end position="50"/>
    </location>
</feature>
<sequence length="111" mass="12038">MTESQAGELLLLLAVLFGLTFVLGGLLEKWRIPGILAALFVAMAAHYTPLGSELGQAPLREAFSFLAELGVLFLLFFIGLQIDLVEMRALSRDIVRATVFNTALPFLLGMG</sequence>
<evidence type="ECO:0000256" key="2">
    <source>
        <dbReference type="ARBA" id="ARBA00022449"/>
    </source>
</evidence>
<evidence type="ECO:0000313" key="9">
    <source>
        <dbReference type="EMBL" id="HHH13430.1"/>
    </source>
</evidence>
<dbReference type="Pfam" id="PF00999">
    <property type="entry name" value="Na_H_Exchanger"/>
    <property type="match status" value="1"/>
</dbReference>
<feature type="domain" description="Cation/H+ exchanger transmembrane" evidence="8">
    <location>
        <begin position="20"/>
        <end position="110"/>
    </location>
</feature>
<keyword evidence="6 7" id="KW-0472">Membrane</keyword>
<protein>
    <submittedName>
        <fullName evidence="9">Cation:proton antiporter</fullName>
    </submittedName>
</protein>
<feature type="transmembrane region" description="Helical" evidence="7">
    <location>
        <begin position="6"/>
        <end position="27"/>
    </location>
</feature>
<evidence type="ECO:0000259" key="8">
    <source>
        <dbReference type="Pfam" id="PF00999"/>
    </source>
</evidence>
<evidence type="ECO:0000256" key="5">
    <source>
        <dbReference type="ARBA" id="ARBA00023065"/>
    </source>
</evidence>
<dbReference type="Gene3D" id="1.20.1530.20">
    <property type="match status" value="1"/>
</dbReference>
<evidence type="ECO:0000256" key="1">
    <source>
        <dbReference type="ARBA" id="ARBA00004141"/>
    </source>
</evidence>
<keyword evidence="5" id="KW-0406">Ion transport</keyword>
<gene>
    <name evidence="9" type="ORF">ENJ98_04275</name>
</gene>
<evidence type="ECO:0000256" key="6">
    <source>
        <dbReference type="ARBA" id="ARBA00023136"/>
    </source>
</evidence>
<keyword evidence="4 7" id="KW-1133">Transmembrane helix</keyword>
<feature type="non-terminal residue" evidence="9">
    <location>
        <position position="111"/>
    </location>
</feature>
<dbReference type="AlphaFoldDB" id="A0A7C5IYT1"/>
<comment type="caution">
    <text evidence="9">The sequence shown here is derived from an EMBL/GenBank/DDBJ whole genome shotgun (WGS) entry which is preliminary data.</text>
</comment>
<dbReference type="InterPro" id="IPR038770">
    <property type="entry name" value="Na+/solute_symporter_sf"/>
</dbReference>
<keyword evidence="2" id="KW-0813">Transport</keyword>